<organism evidence="3 4">
    <name type="scientific">Staphylococcus rostri</name>
    <dbReference type="NCBI Taxonomy" id="522262"/>
    <lineage>
        <taxon>Bacteria</taxon>
        <taxon>Bacillati</taxon>
        <taxon>Bacillota</taxon>
        <taxon>Bacilli</taxon>
        <taxon>Bacillales</taxon>
        <taxon>Staphylococcaceae</taxon>
        <taxon>Staphylococcus</taxon>
    </lineage>
</organism>
<protein>
    <submittedName>
        <fullName evidence="3">Glycosyl transferase</fullName>
    </submittedName>
</protein>
<dbReference type="OrthoDB" id="396512at2"/>
<sequence length="276" mass="32112">MKINKTNYSNNNIIISIIIPVYNRAQKIDYSLEKMLDTDYPLDKIELILVDDYSSDNSYEEILKFKDRFPNFTLIQLESNSGGASKPRNVGLQHAIGEWILFIDSDDYITPYTLSDAMKIADKDNTVELICLPYFRAEGSTRSISRSAFHYTETQIGLNFIDTKLYNSLNIIGKLIRKEIIEEYKINFPEDIRVREDNWFTMKVYSVVNNIAILGNKKNYYFYDQQDEVALSNNGAPPRDAVKIYLSVYYFIQSLDLPTEDKLNLLSIFLNRYTNL</sequence>
<reference evidence="3 4" key="1">
    <citation type="submission" date="2017-08" db="EMBL/GenBank/DDBJ databases">
        <title>Draft genome sequences of 64 type strains of genus Staph aureus.</title>
        <authorList>
            <person name="Cole K."/>
            <person name="Golubchik T."/>
            <person name="Russell J."/>
            <person name="Foster D."/>
            <person name="Llewelyn M."/>
            <person name="Wilson D."/>
            <person name="Crook D."/>
            <person name="Paul J."/>
        </authorList>
    </citation>
    <scope>NUCLEOTIDE SEQUENCE [LARGE SCALE GENOMIC DNA]</scope>
    <source>
        <strain evidence="3 4">DSM 21968</strain>
    </source>
</reference>
<dbReference type="RefSeq" id="WP_103359042.1">
    <property type="nucleotide sequence ID" value="NZ_PPRF01000145.1"/>
</dbReference>
<comment type="caution">
    <text evidence="3">The sequence shown here is derived from an EMBL/GenBank/DDBJ whole genome shotgun (WGS) entry which is preliminary data.</text>
</comment>
<dbReference type="InterPro" id="IPR001173">
    <property type="entry name" value="Glyco_trans_2-like"/>
</dbReference>
<dbReference type="EMBL" id="PPRF01000145">
    <property type="protein sequence ID" value="PNZ24203.1"/>
    <property type="molecule type" value="Genomic_DNA"/>
</dbReference>
<dbReference type="AlphaFoldDB" id="A0A2K3YF36"/>
<dbReference type="SUPFAM" id="SSF53448">
    <property type="entry name" value="Nucleotide-diphospho-sugar transferases"/>
    <property type="match status" value="1"/>
</dbReference>
<evidence type="ECO:0000313" key="4">
    <source>
        <dbReference type="Proteomes" id="UP000242752"/>
    </source>
</evidence>
<dbReference type="CDD" id="cd00761">
    <property type="entry name" value="Glyco_tranf_GTA_type"/>
    <property type="match status" value="1"/>
</dbReference>
<proteinExistence type="inferred from homology"/>
<evidence type="ECO:0000259" key="2">
    <source>
        <dbReference type="Pfam" id="PF00535"/>
    </source>
</evidence>
<dbReference type="PANTHER" id="PTHR22916">
    <property type="entry name" value="GLYCOSYLTRANSFERASE"/>
    <property type="match status" value="1"/>
</dbReference>
<keyword evidence="4" id="KW-1185">Reference proteome</keyword>
<evidence type="ECO:0000256" key="1">
    <source>
        <dbReference type="ARBA" id="ARBA00006739"/>
    </source>
</evidence>
<name>A0A2K3YF36_9STAP</name>
<feature type="domain" description="Glycosyltransferase 2-like" evidence="2">
    <location>
        <begin position="16"/>
        <end position="148"/>
    </location>
</feature>
<dbReference type="GO" id="GO:0016758">
    <property type="term" value="F:hexosyltransferase activity"/>
    <property type="evidence" value="ECO:0007669"/>
    <property type="project" value="UniProtKB-ARBA"/>
</dbReference>
<comment type="similarity">
    <text evidence="1">Belongs to the glycosyltransferase 2 family.</text>
</comment>
<dbReference type="Pfam" id="PF00535">
    <property type="entry name" value="Glycos_transf_2"/>
    <property type="match status" value="1"/>
</dbReference>
<accession>A0A2K3YF36</accession>
<evidence type="ECO:0000313" key="3">
    <source>
        <dbReference type="EMBL" id="PNZ24203.1"/>
    </source>
</evidence>
<dbReference type="InterPro" id="IPR029044">
    <property type="entry name" value="Nucleotide-diphossugar_trans"/>
</dbReference>
<dbReference type="PANTHER" id="PTHR22916:SF3">
    <property type="entry name" value="UDP-GLCNAC:BETAGAL BETA-1,3-N-ACETYLGLUCOSAMINYLTRANSFERASE-LIKE PROTEIN 1"/>
    <property type="match status" value="1"/>
</dbReference>
<keyword evidence="3" id="KW-0808">Transferase</keyword>
<dbReference type="Gene3D" id="3.90.550.10">
    <property type="entry name" value="Spore Coat Polysaccharide Biosynthesis Protein SpsA, Chain A"/>
    <property type="match status" value="1"/>
</dbReference>
<feature type="non-terminal residue" evidence="3">
    <location>
        <position position="276"/>
    </location>
</feature>
<dbReference type="Proteomes" id="UP000242752">
    <property type="component" value="Unassembled WGS sequence"/>
</dbReference>
<gene>
    <name evidence="3" type="ORF">CD122_11520</name>
</gene>